<comment type="function">
    <text evidence="4">Converts 2-succinyl-6-hydroxy-2,4-cyclohexadiene-1-carboxylate (SHCHC) to 2-succinylbenzoate (OSB).</text>
</comment>
<dbReference type="NCBIfam" id="NF002739">
    <property type="entry name" value="PRK02714.1"/>
    <property type="match status" value="1"/>
</dbReference>
<feature type="domain" description="Mandelate racemase/muconate lactonizing enzyme C-terminal" evidence="6">
    <location>
        <begin position="164"/>
        <end position="269"/>
    </location>
</feature>
<dbReference type="SFLD" id="SFLDF00009">
    <property type="entry name" value="o-succinylbenzoate_synthase"/>
    <property type="match status" value="1"/>
</dbReference>
<proteinExistence type="inferred from homology"/>
<dbReference type="GO" id="GO:0042372">
    <property type="term" value="P:phylloquinone biosynthetic process"/>
    <property type="evidence" value="ECO:0007669"/>
    <property type="project" value="UniProtKB-UniRule"/>
</dbReference>
<dbReference type="NCBIfam" id="TIGR01927">
    <property type="entry name" value="menC_gam_Gplu"/>
    <property type="match status" value="1"/>
</dbReference>
<evidence type="ECO:0000256" key="3">
    <source>
        <dbReference type="ARBA" id="ARBA00023239"/>
    </source>
</evidence>
<organism evidence="7 8">
    <name type="scientific">Brasilonema sennae CENA114</name>
    <dbReference type="NCBI Taxonomy" id="415709"/>
    <lineage>
        <taxon>Bacteria</taxon>
        <taxon>Bacillati</taxon>
        <taxon>Cyanobacteriota</taxon>
        <taxon>Cyanophyceae</taxon>
        <taxon>Nostocales</taxon>
        <taxon>Scytonemataceae</taxon>
        <taxon>Brasilonema</taxon>
        <taxon>Bromeliae group (in: Brasilonema)</taxon>
    </lineage>
</organism>
<dbReference type="SFLD" id="SFLDG00180">
    <property type="entry name" value="muconate_cycloisomerase"/>
    <property type="match status" value="1"/>
</dbReference>
<dbReference type="SFLD" id="SFLDS00001">
    <property type="entry name" value="Enolase"/>
    <property type="match status" value="1"/>
</dbReference>
<feature type="active site" description="Proton donor" evidence="4">
    <location>
        <position position="185"/>
    </location>
</feature>
<dbReference type="SUPFAM" id="SSF54826">
    <property type="entry name" value="Enolase N-terminal domain-like"/>
    <property type="match status" value="1"/>
</dbReference>
<comment type="cofactor">
    <cofactor evidence="4">
        <name>a divalent metal cation</name>
        <dbReference type="ChEBI" id="CHEBI:60240"/>
    </cofactor>
</comment>
<evidence type="ECO:0000313" key="8">
    <source>
        <dbReference type="Proteomes" id="UP000503129"/>
    </source>
</evidence>
<comment type="catalytic activity">
    <reaction evidence="4">
        <text>(1R,6R)-6-hydroxy-2-succinyl-cyclohexa-2,4-diene-1-carboxylate = 2-succinylbenzoate + H2O</text>
        <dbReference type="Rhea" id="RHEA:10196"/>
        <dbReference type="ChEBI" id="CHEBI:15377"/>
        <dbReference type="ChEBI" id="CHEBI:18325"/>
        <dbReference type="ChEBI" id="CHEBI:58689"/>
        <dbReference type="EC" id="4.2.1.113"/>
    </reaction>
</comment>
<dbReference type="Pfam" id="PF13378">
    <property type="entry name" value="MR_MLE_C"/>
    <property type="match status" value="1"/>
</dbReference>
<dbReference type="PANTHER" id="PTHR48073:SF6">
    <property type="entry name" value="PROTEIN PHYLLO, CHLOROPLASTIC-LIKE"/>
    <property type="match status" value="1"/>
</dbReference>
<evidence type="ECO:0000256" key="1">
    <source>
        <dbReference type="ARBA" id="ARBA00022723"/>
    </source>
</evidence>
<dbReference type="Gene3D" id="3.20.20.120">
    <property type="entry name" value="Enolase-like C-terminal domain"/>
    <property type="match status" value="1"/>
</dbReference>
<sequence length="369" mass="42157">MAYRFEFRPYQQKFATPLMTSHGSWDIREGIILRLTDQTGKIGWGEIAPISWFGSETHELALEFCRQLPEEITQETIFSISDELSACQFGFESAWETINTLARPEINLRTNSPSPLKWTTNFFQSSLDDLDYEPEVLNPRRLLGLVQDHRKIETLSYSALLPAGEAALEAWQKLWKEGYRTFKWKIGVYAIGQELEIFKLLCQTLPASAKLRLDANGGLSYEQAQLWLGNCDNIKANEEIFQRIEFIEQPLSVDQFAAMLELSHCYQTAIALDESVATLNQLTTCFQQGWREIFVIKPGIVGSPSRLRQFCQQHKIDAVFSSVFETAIGRQAALQIAAELSQQNKAVGFGVNHWFSQQETTPEELWKKL</sequence>
<feature type="binding site" evidence="4">
    <location>
        <position position="273"/>
    </location>
    <ligand>
        <name>Mg(2+)</name>
        <dbReference type="ChEBI" id="CHEBI:18420"/>
    </ligand>
</feature>
<dbReference type="RefSeq" id="WP_171977662.1">
    <property type="nucleotide sequence ID" value="NZ_CAWOXK010000001.1"/>
</dbReference>
<evidence type="ECO:0000256" key="4">
    <source>
        <dbReference type="HAMAP-Rule" id="MF_00470"/>
    </source>
</evidence>
<dbReference type="InterPro" id="IPR036849">
    <property type="entry name" value="Enolase-like_C_sf"/>
</dbReference>
<dbReference type="InterPro" id="IPR029065">
    <property type="entry name" value="Enolase_C-like"/>
</dbReference>
<keyword evidence="1 4" id="KW-0479">Metal-binding</keyword>
<comment type="pathway">
    <text evidence="4">Cofactor biosynthesis; phylloquinone biosynthesis.</text>
</comment>
<evidence type="ECO:0000256" key="5">
    <source>
        <dbReference type="NCBIfam" id="TIGR01927"/>
    </source>
</evidence>
<reference evidence="7 8" key="1">
    <citation type="submission" date="2018-06" db="EMBL/GenBank/DDBJ databases">
        <title>Comparative genomics of Brasilonema spp. strains.</title>
        <authorList>
            <person name="Alvarenga D.O."/>
            <person name="Fiore M.F."/>
            <person name="Varani A.M."/>
        </authorList>
    </citation>
    <scope>NUCLEOTIDE SEQUENCE [LARGE SCALE GENOMIC DNA]</scope>
    <source>
        <strain evidence="7 8">CENA114</strain>
    </source>
</reference>
<dbReference type="EC" id="4.2.1.113" evidence="4 5"/>
<dbReference type="PANTHER" id="PTHR48073">
    <property type="entry name" value="O-SUCCINYLBENZOATE SYNTHASE-RELATED"/>
    <property type="match status" value="1"/>
</dbReference>
<dbReference type="GO" id="GO:0000287">
    <property type="term" value="F:magnesium ion binding"/>
    <property type="evidence" value="ECO:0007669"/>
    <property type="project" value="UniProtKB-UniRule"/>
</dbReference>
<protein>
    <recommendedName>
        <fullName evidence="4 5">o-succinylbenzoate synthase</fullName>
        <shortName evidence="4">OSB synthase</shortName>
        <shortName evidence="4">OSBS</shortName>
        <ecNumber evidence="4 5">4.2.1.113</ecNumber>
    </recommendedName>
    <alternativeName>
        <fullName evidence="4">4-(2'-carboxyphenyl)-4-oxybutyric acid synthase</fullName>
    </alternativeName>
    <alternativeName>
        <fullName evidence="4">o-succinylbenzoic acid synthase</fullName>
    </alternativeName>
</protein>
<dbReference type="EMBL" id="CP030118">
    <property type="protein sequence ID" value="QDL11246.1"/>
    <property type="molecule type" value="Genomic_DNA"/>
</dbReference>
<evidence type="ECO:0000313" key="7">
    <source>
        <dbReference type="EMBL" id="QDL11246.1"/>
    </source>
</evidence>
<dbReference type="InterPro" id="IPR041338">
    <property type="entry name" value="OSBS_N"/>
</dbReference>
<dbReference type="InterPro" id="IPR010196">
    <property type="entry name" value="OSB_synthase_MenC1"/>
</dbReference>
<dbReference type="Gene3D" id="3.30.390.10">
    <property type="entry name" value="Enolase-like, N-terminal domain"/>
    <property type="match status" value="1"/>
</dbReference>
<dbReference type="HAMAP" id="MF_00470">
    <property type="entry name" value="MenC_1"/>
    <property type="match status" value="1"/>
</dbReference>
<dbReference type="AlphaFoldDB" id="A0A856MQE0"/>
<keyword evidence="8" id="KW-1185">Reference proteome</keyword>
<dbReference type="Proteomes" id="UP000503129">
    <property type="component" value="Chromosome"/>
</dbReference>
<evidence type="ECO:0000259" key="6">
    <source>
        <dbReference type="SMART" id="SM00922"/>
    </source>
</evidence>
<gene>
    <name evidence="4" type="primary">menC</name>
    <name evidence="7" type="ORF">DP114_28135</name>
</gene>
<feature type="binding site" evidence="4">
    <location>
        <position position="214"/>
    </location>
    <ligand>
        <name>Mg(2+)</name>
        <dbReference type="ChEBI" id="CHEBI:18420"/>
    </ligand>
</feature>
<dbReference type="Pfam" id="PF21508">
    <property type="entry name" value="MenC_N"/>
    <property type="match status" value="1"/>
</dbReference>
<keyword evidence="3 4" id="KW-0456">Lyase</keyword>
<dbReference type="GO" id="GO:0043748">
    <property type="term" value="F:O-succinylbenzoate synthase activity"/>
    <property type="evidence" value="ECO:0007669"/>
    <property type="project" value="UniProtKB-EC"/>
</dbReference>
<comment type="similarity">
    <text evidence="4">Belongs to the mandelate racemase/muconate lactonizing enzyme family. MenC type 1 subfamily.</text>
</comment>
<dbReference type="UniPathway" id="UPA00995"/>
<dbReference type="UniPathway" id="UPA01057">
    <property type="reaction ID" value="UER00165"/>
</dbReference>
<dbReference type="GO" id="GO:0009234">
    <property type="term" value="P:menaquinone biosynthetic process"/>
    <property type="evidence" value="ECO:0007669"/>
    <property type="project" value="UniProtKB-UniRule"/>
</dbReference>
<accession>A0A856MQE0</accession>
<dbReference type="InterPro" id="IPR029017">
    <property type="entry name" value="Enolase-like_N"/>
</dbReference>
<dbReference type="CDD" id="cd03320">
    <property type="entry name" value="OSBS"/>
    <property type="match status" value="1"/>
</dbReference>
<dbReference type="InterPro" id="IPR013342">
    <property type="entry name" value="Mandelate_racemase_C"/>
</dbReference>
<dbReference type="KEGG" id="bsen:DP114_28135"/>
<comment type="pathway">
    <text evidence="4">Quinol/quinone metabolism; 1,4-dihydroxy-2-naphthoate biosynthesis; 1,4-dihydroxy-2-naphthoate from chorismate: step 4/7.</text>
</comment>
<dbReference type="SUPFAM" id="SSF51604">
    <property type="entry name" value="Enolase C-terminal domain-like"/>
    <property type="match status" value="1"/>
</dbReference>
<keyword evidence="2 4" id="KW-0460">Magnesium</keyword>
<feature type="active site" description="Proton acceptor" evidence="4">
    <location>
        <position position="297"/>
    </location>
</feature>
<feature type="binding site" evidence="4">
    <location>
        <position position="248"/>
    </location>
    <ligand>
        <name>Mg(2+)</name>
        <dbReference type="ChEBI" id="CHEBI:18420"/>
    </ligand>
</feature>
<dbReference type="SMART" id="SM00922">
    <property type="entry name" value="MR_MLE"/>
    <property type="match status" value="1"/>
</dbReference>
<name>A0A856MQE0_9CYAN</name>
<evidence type="ECO:0000256" key="2">
    <source>
        <dbReference type="ARBA" id="ARBA00022842"/>
    </source>
</evidence>